<keyword evidence="1" id="KW-1185">Reference proteome</keyword>
<dbReference type="WBParaSite" id="HCON_00127740-00001">
    <property type="protein sequence ID" value="HCON_00127740-00001"/>
    <property type="gene ID" value="HCON_00127740"/>
</dbReference>
<evidence type="ECO:0000313" key="1">
    <source>
        <dbReference type="Proteomes" id="UP000025227"/>
    </source>
</evidence>
<proteinExistence type="predicted"/>
<dbReference type="Proteomes" id="UP000025227">
    <property type="component" value="Unplaced"/>
</dbReference>
<name>A0A7I4YNZ7_HAECO</name>
<protein>
    <submittedName>
        <fullName evidence="2">Small vasohibin-binding protein</fullName>
    </submittedName>
</protein>
<sequence>MSSPTPCEDYYKMKENVRKKRLGKQAEKRIKLETAQITCDMKSPEELTEAHTCLEYSVDKMKRWEERMLVSDQQGSTEPEVIVRC</sequence>
<dbReference type="AlphaFoldDB" id="A0A7I4YNZ7"/>
<organism evidence="1 2">
    <name type="scientific">Haemonchus contortus</name>
    <name type="common">Barber pole worm</name>
    <dbReference type="NCBI Taxonomy" id="6289"/>
    <lineage>
        <taxon>Eukaryota</taxon>
        <taxon>Metazoa</taxon>
        <taxon>Ecdysozoa</taxon>
        <taxon>Nematoda</taxon>
        <taxon>Chromadorea</taxon>
        <taxon>Rhabditida</taxon>
        <taxon>Rhabditina</taxon>
        <taxon>Rhabditomorpha</taxon>
        <taxon>Strongyloidea</taxon>
        <taxon>Trichostrongylidae</taxon>
        <taxon>Haemonchus</taxon>
    </lineage>
</organism>
<evidence type="ECO:0000313" key="2">
    <source>
        <dbReference type="WBParaSite" id="HCON_00127740-00001"/>
    </source>
</evidence>
<reference evidence="2" key="1">
    <citation type="submission" date="2020-12" db="UniProtKB">
        <authorList>
            <consortium name="WormBaseParasite"/>
        </authorList>
    </citation>
    <scope>IDENTIFICATION</scope>
    <source>
        <strain evidence="2">MHco3</strain>
    </source>
</reference>
<accession>A0A7I4YNZ7</accession>